<evidence type="ECO:0000313" key="1">
    <source>
        <dbReference type="Proteomes" id="UP000095287"/>
    </source>
</evidence>
<dbReference type="WBParaSite" id="L893_g25550.t1">
    <property type="protein sequence ID" value="L893_g25550.t1"/>
    <property type="gene ID" value="L893_g25550"/>
</dbReference>
<name>A0A1I7ZEC7_9BILA</name>
<dbReference type="AlphaFoldDB" id="A0A1I7ZEC7"/>
<proteinExistence type="predicted"/>
<dbReference type="Proteomes" id="UP000095287">
    <property type="component" value="Unplaced"/>
</dbReference>
<organism evidence="1 2">
    <name type="scientific">Steinernema glaseri</name>
    <dbReference type="NCBI Taxonomy" id="37863"/>
    <lineage>
        <taxon>Eukaryota</taxon>
        <taxon>Metazoa</taxon>
        <taxon>Ecdysozoa</taxon>
        <taxon>Nematoda</taxon>
        <taxon>Chromadorea</taxon>
        <taxon>Rhabditida</taxon>
        <taxon>Tylenchina</taxon>
        <taxon>Panagrolaimomorpha</taxon>
        <taxon>Strongyloidoidea</taxon>
        <taxon>Steinernematidae</taxon>
        <taxon>Steinernema</taxon>
    </lineage>
</organism>
<sequence length="66" mass="7164">MLKKVGSSDELYSKPAITSLNHLAISQVTPFTPVICRCNKYHNDKVTEQDVLGFEGSTVQASPIVG</sequence>
<accession>A0A1I7ZEC7</accession>
<reference evidence="2" key="1">
    <citation type="submission" date="2016-11" db="UniProtKB">
        <authorList>
            <consortium name="WormBaseParasite"/>
        </authorList>
    </citation>
    <scope>IDENTIFICATION</scope>
</reference>
<protein>
    <submittedName>
        <fullName evidence="2">Transposase</fullName>
    </submittedName>
</protein>
<evidence type="ECO:0000313" key="2">
    <source>
        <dbReference type="WBParaSite" id="L893_g25550.t1"/>
    </source>
</evidence>
<keyword evidence="1" id="KW-1185">Reference proteome</keyword>